<name>A0ABQ5NCU4_9MICO</name>
<evidence type="ECO:0000313" key="13">
    <source>
        <dbReference type="Proteomes" id="UP001165068"/>
    </source>
</evidence>
<keyword evidence="3" id="KW-0813">Transport</keyword>
<comment type="similarity">
    <text evidence="2">Belongs to the ABC transporter superfamily.</text>
</comment>
<feature type="transmembrane region" description="Helical" evidence="10">
    <location>
        <begin position="802"/>
        <end position="822"/>
    </location>
</feature>
<gene>
    <name evidence="12" type="ORF">MIAR_00880</name>
</gene>
<dbReference type="InterPro" id="IPR003593">
    <property type="entry name" value="AAA+_ATPase"/>
</dbReference>
<feature type="transmembrane region" description="Helical" evidence="10">
    <location>
        <begin position="621"/>
        <end position="642"/>
    </location>
</feature>
<evidence type="ECO:0000256" key="1">
    <source>
        <dbReference type="ARBA" id="ARBA00004141"/>
    </source>
</evidence>
<dbReference type="SMART" id="SM00382">
    <property type="entry name" value="AAA"/>
    <property type="match status" value="2"/>
</dbReference>
<sequence>MRSSAPLLRVRDLSVTHADAAHPSPQQVSFDVHAGEVVILMGPSGSGKSTLTLALNGLIPQSVEAEMTGTVEVGGRDTRTTPVAQLSTDISMVFQDPDSQLVTGTVLDEVAFALENLLLPASEVLERAEDALRRVGLWHRRSWNPDLLSGGGRQRLAIACALAMRSRVIVLDEPTANLDPQGVADVYAALAALTTDGRERAIVLVEHNLEAALRFATRAIVLDGEGRMLWDGPARDVLEEHAAELEELGVWGPRSPAELTRHDGSEAQHAAITVRELVVEKRGATVLSIPALDIVAGSFTAIVGANGAGKTTLLQALGGVVAPPRGTVMIGELDAGRASPRALSSQVGFVFQNPEHQFIAHTVREELAHGLRLQRVGSAEIDARVDEMLDRFGLRYRADEHPFLLSGGEKRRLSVGTALITRPRVVALDEPTFGQDRARALELLSLLQDLQRSGTTIVVVTHDLDLVAAYATHAVLLDAGALVAAGPTAEVLRESGLTSGGSADAEPAASATPAGTLSQKAPLPGHPTHQSWDADAPLPGPSATPHSPATEPTPTDPYAAAPASARFWLHHLNPLAKIAAVLPAMALLVATRDLLTPAVFLVLSYLLVLTGARLTRRATALLLLGMPIGVAVLTVGFGVWVAPGQVAGTGAVLTIGAWTLHAGALVIGLATALRLGAILALALIGGLTTSGPDLVRAAVQQLRVPYRIGYTALAAYRFVPRFGYELSVIRAAHRVRGHGSRGWGGGRGPVARLVRGWGYVVPLLASGIRHAERVALSMDARAFGAHRTRTERHLVPWRTRDTVFVVAVALASAVVFTATFPWQL</sequence>
<accession>A0ABQ5NCU4</accession>
<evidence type="ECO:0000256" key="2">
    <source>
        <dbReference type="ARBA" id="ARBA00005417"/>
    </source>
</evidence>
<dbReference type="EMBL" id="BRZC01000001">
    <property type="protein sequence ID" value="GLC83500.1"/>
    <property type="molecule type" value="Genomic_DNA"/>
</dbReference>
<dbReference type="InterPro" id="IPR027417">
    <property type="entry name" value="P-loop_NTPase"/>
</dbReference>
<dbReference type="Pfam" id="PF00005">
    <property type="entry name" value="ABC_tran"/>
    <property type="match status" value="2"/>
</dbReference>
<feature type="compositionally biased region" description="Low complexity" evidence="9">
    <location>
        <begin position="500"/>
        <end position="516"/>
    </location>
</feature>
<proteinExistence type="inferred from homology"/>
<feature type="transmembrane region" description="Helical" evidence="10">
    <location>
        <begin position="662"/>
        <end position="687"/>
    </location>
</feature>
<dbReference type="PROSITE" id="PS50893">
    <property type="entry name" value="ABC_TRANSPORTER_2"/>
    <property type="match status" value="2"/>
</dbReference>
<feature type="compositionally biased region" description="Low complexity" evidence="9">
    <location>
        <begin position="548"/>
        <end position="557"/>
    </location>
</feature>
<reference evidence="12" key="1">
    <citation type="submission" date="2022-08" db="EMBL/GenBank/DDBJ databases">
        <title>Draft genome sequence of Microbacterium arabinogalactanolyticum JCM 9171.</title>
        <authorList>
            <person name="Fujita K."/>
            <person name="Ishiwata A."/>
            <person name="Fushinobu S."/>
        </authorList>
    </citation>
    <scope>NUCLEOTIDE SEQUENCE</scope>
    <source>
        <strain evidence="12">JCM 9171</strain>
    </source>
</reference>
<evidence type="ECO:0000256" key="3">
    <source>
        <dbReference type="ARBA" id="ARBA00022448"/>
    </source>
</evidence>
<feature type="domain" description="ABC transporter" evidence="11">
    <location>
        <begin position="272"/>
        <end position="504"/>
    </location>
</feature>
<dbReference type="InterPro" id="IPR050095">
    <property type="entry name" value="ECF_ABC_transporter_ATP-bd"/>
</dbReference>
<dbReference type="InterPro" id="IPR017871">
    <property type="entry name" value="ABC_transporter-like_CS"/>
</dbReference>
<evidence type="ECO:0000256" key="10">
    <source>
        <dbReference type="SAM" id="Phobius"/>
    </source>
</evidence>
<evidence type="ECO:0000259" key="11">
    <source>
        <dbReference type="PROSITE" id="PS50893"/>
    </source>
</evidence>
<dbReference type="Proteomes" id="UP001165068">
    <property type="component" value="Unassembled WGS sequence"/>
</dbReference>
<keyword evidence="4 10" id="KW-0812">Transmembrane</keyword>
<dbReference type="Gene3D" id="3.40.50.300">
    <property type="entry name" value="P-loop containing nucleotide triphosphate hydrolases"/>
    <property type="match status" value="2"/>
</dbReference>
<comment type="caution">
    <text evidence="12">The sequence shown here is derived from an EMBL/GenBank/DDBJ whole genome shotgun (WGS) entry which is preliminary data.</text>
</comment>
<keyword evidence="13" id="KW-1185">Reference proteome</keyword>
<organism evidence="12 13">
    <name type="scientific">Microbacterium arabinogalactanolyticum</name>
    <dbReference type="NCBI Taxonomy" id="69365"/>
    <lineage>
        <taxon>Bacteria</taxon>
        <taxon>Bacillati</taxon>
        <taxon>Actinomycetota</taxon>
        <taxon>Actinomycetes</taxon>
        <taxon>Micrococcales</taxon>
        <taxon>Microbacteriaceae</taxon>
        <taxon>Microbacterium</taxon>
    </lineage>
</organism>
<protein>
    <recommendedName>
        <fullName evidence="11">ABC transporter domain-containing protein</fullName>
    </recommendedName>
</protein>
<dbReference type="RefSeq" id="WP_344289051.1">
    <property type="nucleotide sequence ID" value="NZ_BAAAUK010000001.1"/>
</dbReference>
<dbReference type="PROSITE" id="PS00211">
    <property type="entry name" value="ABC_TRANSPORTER_1"/>
    <property type="match status" value="1"/>
</dbReference>
<evidence type="ECO:0000256" key="4">
    <source>
        <dbReference type="ARBA" id="ARBA00022692"/>
    </source>
</evidence>
<feature type="region of interest" description="Disordered" evidence="9">
    <location>
        <begin position="495"/>
        <end position="557"/>
    </location>
</feature>
<dbReference type="InterPro" id="IPR003339">
    <property type="entry name" value="ABC/ECF_trnsptr_transmembrane"/>
</dbReference>
<keyword evidence="8 10" id="KW-0472">Membrane</keyword>
<evidence type="ECO:0000256" key="6">
    <source>
        <dbReference type="ARBA" id="ARBA00022840"/>
    </source>
</evidence>
<dbReference type="Pfam" id="PF02361">
    <property type="entry name" value="CbiQ"/>
    <property type="match status" value="1"/>
</dbReference>
<comment type="subcellular location">
    <subcellularLocation>
        <location evidence="1">Membrane</location>
        <topology evidence="1">Multi-pass membrane protein</topology>
    </subcellularLocation>
</comment>
<dbReference type="InterPro" id="IPR003439">
    <property type="entry name" value="ABC_transporter-like_ATP-bd"/>
</dbReference>
<keyword evidence="6" id="KW-0067">ATP-binding</keyword>
<keyword evidence="7 10" id="KW-1133">Transmembrane helix</keyword>
<dbReference type="InterPro" id="IPR015856">
    <property type="entry name" value="ABC_transpr_CbiO/EcfA_su"/>
</dbReference>
<evidence type="ECO:0000256" key="7">
    <source>
        <dbReference type="ARBA" id="ARBA00022989"/>
    </source>
</evidence>
<dbReference type="SUPFAM" id="SSF52540">
    <property type="entry name" value="P-loop containing nucleoside triphosphate hydrolases"/>
    <property type="match status" value="2"/>
</dbReference>
<dbReference type="PANTHER" id="PTHR43553">
    <property type="entry name" value="HEAVY METAL TRANSPORTER"/>
    <property type="match status" value="1"/>
</dbReference>
<evidence type="ECO:0000256" key="8">
    <source>
        <dbReference type="ARBA" id="ARBA00023136"/>
    </source>
</evidence>
<evidence type="ECO:0000256" key="5">
    <source>
        <dbReference type="ARBA" id="ARBA00022741"/>
    </source>
</evidence>
<feature type="domain" description="ABC transporter" evidence="11">
    <location>
        <begin position="8"/>
        <end position="250"/>
    </location>
</feature>
<keyword evidence="5" id="KW-0547">Nucleotide-binding</keyword>
<evidence type="ECO:0000313" key="12">
    <source>
        <dbReference type="EMBL" id="GLC83500.1"/>
    </source>
</evidence>
<dbReference type="CDD" id="cd16914">
    <property type="entry name" value="EcfT"/>
    <property type="match status" value="1"/>
</dbReference>
<dbReference type="CDD" id="cd03225">
    <property type="entry name" value="ABC_cobalt_CbiO_domain1"/>
    <property type="match status" value="2"/>
</dbReference>
<evidence type="ECO:0000256" key="9">
    <source>
        <dbReference type="SAM" id="MobiDB-lite"/>
    </source>
</evidence>
<feature type="transmembrane region" description="Helical" evidence="10">
    <location>
        <begin position="594"/>
        <end position="614"/>
    </location>
</feature>